<protein>
    <submittedName>
        <fullName evidence="2">DNA polymerase III subunit delta</fullName>
        <ecNumber evidence="2">2.7.7.7</ecNumber>
    </submittedName>
</protein>
<dbReference type="PANTHER" id="PTHR11669:SF8">
    <property type="entry name" value="DNA POLYMERASE III SUBUNIT DELTA"/>
    <property type="match status" value="1"/>
</dbReference>
<dbReference type="Gene3D" id="3.40.50.300">
    <property type="entry name" value="P-loop containing nucleotide triphosphate hydrolases"/>
    <property type="match status" value="1"/>
</dbReference>
<dbReference type="PANTHER" id="PTHR11669">
    <property type="entry name" value="REPLICATION FACTOR C / DNA POLYMERASE III GAMMA-TAU SUBUNIT"/>
    <property type="match status" value="1"/>
</dbReference>
<keyword evidence="2" id="KW-0808">Transferase</keyword>
<keyword evidence="2" id="KW-0548">Nucleotidyltransferase</keyword>
<dbReference type="EC" id="2.7.7.7" evidence="2"/>
<proteinExistence type="predicted"/>
<dbReference type="NCBIfam" id="NF005926">
    <property type="entry name" value="PRK07940.1"/>
    <property type="match status" value="1"/>
</dbReference>
<evidence type="ECO:0000256" key="1">
    <source>
        <dbReference type="SAM" id="MobiDB-lite"/>
    </source>
</evidence>
<dbReference type="Proteomes" id="UP000015388">
    <property type="component" value="Chromosome"/>
</dbReference>
<dbReference type="KEGG" id="cmd:B841_01655"/>
<dbReference type="STRING" id="1224163.B841_01655"/>
<name>S5SRR3_9CORY</name>
<dbReference type="GO" id="GO:0006261">
    <property type="term" value="P:DNA-templated DNA replication"/>
    <property type="evidence" value="ECO:0007669"/>
    <property type="project" value="TreeGrafter"/>
</dbReference>
<dbReference type="GO" id="GO:0003887">
    <property type="term" value="F:DNA-directed DNA polymerase activity"/>
    <property type="evidence" value="ECO:0007669"/>
    <property type="project" value="UniProtKB-EC"/>
</dbReference>
<accession>S5SRR3</accession>
<dbReference type="InterPro" id="IPR027417">
    <property type="entry name" value="P-loop_NTPase"/>
</dbReference>
<feature type="compositionally biased region" description="Low complexity" evidence="1">
    <location>
        <begin position="280"/>
        <end position="290"/>
    </location>
</feature>
<reference evidence="2 3" key="1">
    <citation type="submission" date="2012-11" db="EMBL/GenBank/DDBJ databases">
        <title>The complete genome sequence of Corynebacterium maris Coryn-1 (=DSM 45190).</title>
        <authorList>
            <person name="Schaffert L."/>
            <person name="Albersmeier A."/>
            <person name="Kalinowski J."/>
            <person name="Ruckert C."/>
        </authorList>
    </citation>
    <scope>NUCLEOTIDE SEQUENCE [LARGE SCALE GENOMIC DNA]</scope>
    <source>
        <strain evidence="3">Coryn-1</strain>
    </source>
</reference>
<gene>
    <name evidence="2" type="ORF">B841_01655</name>
</gene>
<feature type="region of interest" description="Disordered" evidence="1">
    <location>
        <begin position="270"/>
        <end position="302"/>
    </location>
</feature>
<evidence type="ECO:0000313" key="2">
    <source>
        <dbReference type="EMBL" id="AGS33814.1"/>
    </source>
</evidence>
<dbReference type="EMBL" id="CP003924">
    <property type="protein sequence ID" value="AGS33814.1"/>
    <property type="molecule type" value="Genomic_DNA"/>
</dbReference>
<dbReference type="PATRIC" id="fig|1224163.3.peg.334"/>
<organism evidence="2 3">
    <name type="scientific">Corynebacterium maris DSM 45190</name>
    <dbReference type="NCBI Taxonomy" id="1224163"/>
    <lineage>
        <taxon>Bacteria</taxon>
        <taxon>Bacillati</taxon>
        <taxon>Actinomycetota</taxon>
        <taxon>Actinomycetes</taxon>
        <taxon>Mycobacteriales</taxon>
        <taxon>Corynebacteriaceae</taxon>
        <taxon>Corynebacterium</taxon>
    </lineage>
</organism>
<dbReference type="AlphaFoldDB" id="S5SRR3"/>
<dbReference type="InterPro" id="IPR050238">
    <property type="entry name" value="DNA_Rep/Repair_Clamp_Loader"/>
</dbReference>
<keyword evidence="3" id="KW-1185">Reference proteome</keyword>
<dbReference type="eggNOG" id="COG0470">
    <property type="taxonomic scope" value="Bacteria"/>
</dbReference>
<dbReference type="SUPFAM" id="SSF52540">
    <property type="entry name" value="P-loop containing nucleoside triphosphate hydrolases"/>
    <property type="match status" value="1"/>
</dbReference>
<evidence type="ECO:0000313" key="3">
    <source>
        <dbReference type="Proteomes" id="UP000015388"/>
    </source>
</evidence>
<dbReference type="HOGENOM" id="CLU_006229_4_1_11"/>
<dbReference type="Pfam" id="PF13177">
    <property type="entry name" value="DNA_pol3_delta2"/>
    <property type="match status" value="1"/>
</dbReference>
<sequence>MSVADRLADTPTVRDTVLAAAAAARGQGDPRAMTHAWLLTGAPGSGRSIVAQAFASALVCTQGLGCGVCESCRDVWAGAHTDVVHVVPEALSISVDLVRQIIVQAASLPTVAPWRIVIIEDADRLSRIAADAFLKTVEEPPERTVILMLAPSTDPQDFSQTLRSRCRHLYVPSPSTEEIVRILTTEEGASEADARLAASASLRHVGRARRLVRSSAMQQRRASVLNIAESVHRGDQAFQAVSALVKAVDKEAKEGFAEEDAAEREKLELSLGRGGRGKGTARAAHGTAGAVKDLEKKQKTRQTRRKRDILDLALVDFAGVYRDALMLKTGARVPLTHPDFEPLAREIAERSEIDGLVACQDAIARCREHLGQNVAPQIAFDGMIGRIRLALNAT</sequence>